<name>A0A9Q3CR79_9BASI</name>
<gene>
    <name evidence="2" type="ORF">O181_026752</name>
</gene>
<feature type="region of interest" description="Disordered" evidence="1">
    <location>
        <begin position="128"/>
        <end position="150"/>
    </location>
</feature>
<evidence type="ECO:0000313" key="2">
    <source>
        <dbReference type="EMBL" id="MBW0487037.1"/>
    </source>
</evidence>
<protein>
    <submittedName>
        <fullName evidence="2">Uncharacterized protein</fullName>
    </submittedName>
</protein>
<proteinExistence type="predicted"/>
<comment type="caution">
    <text evidence="2">The sequence shown here is derived from an EMBL/GenBank/DDBJ whole genome shotgun (WGS) entry which is preliminary data.</text>
</comment>
<evidence type="ECO:0000313" key="3">
    <source>
        <dbReference type="Proteomes" id="UP000765509"/>
    </source>
</evidence>
<keyword evidence="3" id="KW-1185">Reference proteome</keyword>
<dbReference type="Proteomes" id="UP000765509">
    <property type="component" value="Unassembled WGS sequence"/>
</dbReference>
<evidence type="ECO:0000256" key="1">
    <source>
        <dbReference type="SAM" id="MobiDB-lite"/>
    </source>
</evidence>
<sequence length="172" mass="19867">MTNTLWTKIHMGGALDSLKDLKPLMLNEQSDEESQTPDTNARRANACSKMKMQPKLHSKGHCKYLTRQGNELIKGNPPHIKSVVSKRNNLSGWSSKTNSEKGWQKWPRIKLLVTILVQQTNIPAIVQRQRKKSMPLRKSQRRNPQQRILNQTVWEIPSENNLMNSKSQENNF</sequence>
<accession>A0A9Q3CR79</accession>
<organism evidence="2 3">
    <name type="scientific">Austropuccinia psidii MF-1</name>
    <dbReference type="NCBI Taxonomy" id="1389203"/>
    <lineage>
        <taxon>Eukaryota</taxon>
        <taxon>Fungi</taxon>
        <taxon>Dikarya</taxon>
        <taxon>Basidiomycota</taxon>
        <taxon>Pucciniomycotina</taxon>
        <taxon>Pucciniomycetes</taxon>
        <taxon>Pucciniales</taxon>
        <taxon>Sphaerophragmiaceae</taxon>
        <taxon>Austropuccinia</taxon>
    </lineage>
</organism>
<feature type="compositionally biased region" description="Basic residues" evidence="1">
    <location>
        <begin position="128"/>
        <end position="141"/>
    </location>
</feature>
<dbReference type="AlphaFoldDB" id="A0A9Q3CR79"/>
<dbReference type="EMBL" id="AVOT02008945">
    <property type="protein sequence ID" value="MBW0487037.1"/>
    <property type="molecule type" value="Genomic_DNA"/>
</dbReference>
<reference evidence="2" key="1">
    <citation type="submission" date="2021-03" db="EMBL/GenBank/DDBJ databases">
        <title>Draft genome sequence of rust myrtle Austropuccinia psidii MF-1, a brazilian biotype.</title>
        <authorList>
            <person name="Quecine M.C."/>
            <person name="Pachon D.M.R."/>
            <person name="Bonatelli M.L."/>
            <person name="Correr F.H."/>
            <person name="Franceschini L.M."/>
            <person name="Leite T.F."/>
            <person name="Margarido G.R.A."/>
            <person name="Almeida C.A."/>
            <person name="Ferrarezi J.A."/>
            <person name="Labate C.A."/>
        </authorList>
    </citation>
    <scope>NUCLEOTIDE SEQUENCE</scope>
    <source>
        <strain evidence="2">MF-1</strain>
    </source>
</reference>